<evidence type="ECO:0000313" key="12">
    <source>
        <dbReference type="Proteomes" id="UP000262969"/>
    </source>
</evidence>
<evidence type="ECO:0000256" key="7">
    <source>
        <dbReference type="ARBA" id="ARBA00022989"/>
    </source>
</evidence>
<sequence length="175" mass="20258">MEQEILLSKKTYIKYGILFVILLILDQITKYFAKLQFADGDSLVIIPKTLRLIYHENDGAAWGIFSGKAYLLTFITVVAVIVMVFLFFKLPRTKKYNAIRYILVFIAAGAAGNNLIDRILYGHVIDFIYFELIDFPVFNVADIYITCSTVLFAILLLFYYKDDDFSFFSKKKVHE</sequence>
<keyword evidence="2 9" id="KW-1003">Cell membrane</keyword>
<evidence type="ECO:0000256" key="10">
    <source>
        <dbReference type="RuleBase" id="RU004181"/>
    </source>
</evidence>
<evidence type="ECO:0000256" key="5">
    <source>
        <dbReference type="ARBA" id="ARBA00022750"/>
    </source>
</evidence>
<evidence type="ECO:0000256" key="9">
    <source>
        <dbReference type="HAMAP-Rule" id="MF_00161"/>
    </source>
</evidence>
<dbReference type="AlphaFoldDB" id="A0A3D2X9N6"/>
<dbReference type="InterPro" id="IPR001872">
    <property type="entry name" value="Peptidase_A8"/>
</dbReference>
<dbReference type="GO" id="GO:0004190">
    <property type="term" value="F:aspartic-type endopeptidase activity"/>
    <property type="evidence" value="ECO:0007669"/>
    <property type="project" value="UniProtKB-UniRule"/>
</dbReference>
<feature type="transmembrane region" description="Helical" evidence="9">
    <location>
        <begin position="69"/>
        <end position="88"/>
    </location>
</feature>
<accession>A0A3D2X9N6</accession>
<dbReference type="HAMAP" id="MF_00161">
    <property type="entry name" value="LspA"/>
    <property type="match status" value="1"/>
</dbReference>
<comment type="caution">
    <text evidence="11">The sequence shown here is derived from an EMBL/GenBank/DDBJ whole genome shotgun (WGS) entry which is preliminary data.</text>
</comment>
<evidence type="ECO:0000256" key="4">
    <source>
        <dbReference type="ARBA" id="ARBA00022692"/>
    </source>
</evidence>
<keyword evidence="8 9" id="KW-0472">Membrane</keyword>
<protein>
    <recommendedName>
        <fullName evidence="9">Lipoprotein signal peptidase</fullName>
        <ecNumber evidence="9">3.4.23.36</ecNumber>
    </recommendedName>
    <alternativeName>
        <fullName evidence="9">Prolipoprotein signal peptidase</fullName>
    </alternativeName>
    <alternativeName>
        <fullName evidence="9">Signal peptidase II</fullName>
        <shortName evidence="9">SPase II</shortName>
    </alternativeName>
</protein>
<evidence type="ECO:0000256" key="6">
    <source>
        <dbReference type="ARBA" id="ARBA00022801"/>
    </source>
</evidence>
<keyword evidence="7 9" id="KW-1133">Transmembrane helix</keyword>
<feature type="transmembrane region" description="Helical" evidence="9">
    <location>
        <begin position="100"/>
        <end position="121"/>
    </location>
</feature>
<dbReference type="PRINTS" id="PR00781">
    <property type="entry name" value="LIPOSIGPTASE"/>
</dbReference>
<evidence type="ECO:0000256" key="2">
    <source>
        <dbReference type="ARBA" id="ARBA00022475"/>
    </source>
</evidence>
<evidence type="ECO:0000256" key="1">
    <source>
        <dbReference type="ARBA" id="ARBA00006139"/>
    </source>
</evidence>
<keyword evidence="4 9" id="KW-0812">Transmembrane</keyword>
<comment type="similarity">
    <text evidence="1 9 10">Belongs to the peptidase A8 family.</text>
</comment>
<dbReference type="EMBL" id="DPVV01000437">
    <property type="protein sequence ID" value="HCL03303.1"/>
    <property type="molecule type" value="Genomic_DNA"/>
</dbReference>
<evidence type="ECO:0000256" key="8">
    <source>
        <dbReference type="ARBA" id="ARBA00023136"/>
    </source>
</evidence>
<gene>
    <name evidence="9 11" type="primary">lspA</name>
    <name evidence="11" type="ORF">DHW61_13015</name>
</gene>
<feature type="active site" evidence="9">
    <location>
        <position position="142"/>
    </location>
</feature>
<feature type="active site" evidence="9">
    <location>
        <position position="126"/>
    </location>
</feature>
<dbReference type="UniPathway" id="UPA00665"/>
<name>A0A3D2X9N6_9FIRM</name>
<comment type="subcellular location">
    <subcellularLocation>
        <location evidence="9">Cell membrane</location>
        <topology evidence="9">Multi-pass membrane protein</topology>
    </subcellularLocation>
</comment>
<comment type="catalytic activity">
    <reaction evidence="9">
        <text>Release of signal peptides from bacterial membrane prolipoproteins. Hydrolyzes -Xaa-Yaa-Zaa-|-(S,diacylglyceryl)Cys-, in which Xaa is hydrophobic (preferably Leu), and Yaa (Ala or Ser) and Zaa (Gly or Ala) have small, neutral side chains.</text>
        <dbReference type="EC" id="3.4.23.36"/>
    </reaction>
</comment>
<proteinExistence type="inferred from homology"/>
<comment type="pathway">
    <text evidence="9">Protein modification; lipoprotein biosynthesis (signal peptide cleavage).</text>
</comment>
<keyword evidence="5 9" id="KW-0064">Aspartyl protease</keyword>
<dbReference type="Pfam" id="PF01252">
    <property type="entry name" value="Peptidase_A8"/>
    <property type="match status" value="1"/>
</dbReference>
<evidence type="ECO:0000256" key="3">
    <source>
        <dbReference type="ARBA" id="ARBA00022670"/>
    </source>
</evidence>
<dbReference type="NCBIfam" id="TIGR00077">
    <property type="entry name" value="lspA"/>
    <property type="match status" value="1"/>
</dbReference>
<evidence type="ECO:0000313" key="11">
    <source>
        <dbReference type="EMBL" id="HCL03303.1"/>
    </source>
</evidence>
<comment type="function">
    <text evidence="9">This protein specifically catalyzes the removal of signal peptides from prolipoproteins.</text>
</comment>
<reference evidence="11 12" key="1">
    <citation type="journal article" date="2018" name="Nat. Biotechnol.">
        <title>A standardized bacterial taxonomy based on genome phylogeny substantially revises the tree of life.</title>
        <authorList>
            <person name="Parks D.H."/>
            <person name="Chuvochina M."/>
            <person name="Waite D.W."/>
            <person name="Rinke C."/>
            <person name="Skarshewski A."/>
            <person name="Chaumeil P.A."/>
            <person name="Hugenholtz P."/>
        </authorList>
    </citation>
    <scope>NUCLEOTIDE SEQUENCE [LARGE SCALE GENOMIC DNA]</scope>
    <source>
        <strain evidence="11">UBA11728</strain>
    </source>
</reference>
<dbReference type="PANTHER" id="PTHR33695:SF1">
    <property type="entry name" value="LIPOPROTEIN SIGNAL PEPTIDASE"/>
    <property type="match status" value="1"/>
</dbReference>
<dbReference type="Proteomes" id="UP000262969">
    <property type="component" value="Unassembled WGS sequence"/>
</dbReference>
<keyword evidence="3 9" id="KW-0645">Protease</keyword>
<dbReference type="PANTHER" id="PTHR33695">
    <property type="entry name" value="LIPOPROTEIN SIGNAL PEPTIDASE"/>
    <property type="match status" value="1"/>
</dbReference>
<dbReference type="GO" id="GO:0006508">
    <property type="term" value="P:proteolysis"/>
    <property type="evidence" value="ECO:0007669"/>
    <property type="project" value="UniProtKB-KW"/>
</dbReference>
<feature type="transmembrane region" description="Helical" evidence="9">
    <location>
        <begin position="12"/>
        <end position="33"/>
    </location>
</feature>
<keyword evidence="6 9" id="KW-0378">Hydrolase</keyword>
<dbReference type="GO" id="GO:0005886">
    <property type="term" value="C:plasma membrane"/>
    <property type="evidence" value="ECO:0007669"/>
    <property type="project" value="UniProtKB-SubCell"/>
</dbReference>
<feature type="transmembrane region" description="Helical" evidence="9">
    <location>
        <begin position="141"/>
        <end position="160"/>
    </location>
</feature>
<organism evidence="11 12">
    <name type="scientific">Lachnoclostridium phytofermentans</name>
    <dbReference type="NCBI Taxonomy" id="66219"/>
    <lineage>
        <taxon>Bacteria</taxon>
        <taxon>Bacillati</taxon>
        <taxon>Bacillota</taxon>
        <taxon>Clostridia</taxon>
        <taxon>Lachnospirales</taxon>
        <taxon>Lachnospiraceae</taxon>
    </lineage>
</organism>
<dbReference type="EC" id="3.4.23.36" evidence="9"/>